<keyword evidence="4" id="KW-0309">Germination</keyword>
<evidence type="ECO:0000256" key="8">
    <source>
        <dbReference type="SAM" id="Phobius"/>
    </source>
</evidence>
<evidence type="ECO:0000256" key="3">
    <source>
        <dbReference type="ARBA" id="ARBA00022448"/>
    </source>
</evidence>
<evidence type="ECO:0000313" key="12">
    <source>
        <dbReference type="Proteomes" id="UP000192478"/>
    </source>
</evidence>
<gene>
    <name evidence="10" type="primary">yndE_4</name>
    <name evidence="9" type="ORF">BJL90_04220</name>
    <name evidence="10" type="ORF">CLFO_40850</name>
</gene>
<reference evidence="10 12" key="2">
    <citation type="submission" date="2017-03" db="EMBL/GenBank/DDBJ databases">
        <title>Complete sequence of Clostridium formicaceticum DSM 92.</title>
        <authorList>
            <person name="Poehlein A."/>
            <person name="Karl M."/>
            <person name="Bengelsdorf F.R."/>
            <person name="Duerre P."/>
            <person name="Daniel R."/>
        </authorList>
    </citation>
    <scope>NUCLEOTIDE SEQUENCE [LARGE SCALE GENOMIC DNA]</scope>
    <source>
        <strain evidence="10 12">DSM 92</strain>
    </source>
</reference>
<dbReference type="PANTHER" id="PTHR34975">
    <property type="entry name" value="SPORE GERMINATION PROTEIN A2"/>
    <property type="match status" value="1"/>
</dbReference>
<dbReference type="EMBL" id="CP017603">
    <property type="protein sequence ID" value="AOY75178.1"/>
    <property type="molecule type" value="Genomic_DNA"/>
</dbReference>
<keyword evidence="11" id="KW-1185">Reference proteome</keyword>
<feature type="transmembrane region" description="Helical" evidence="8">
    <location>
        <begin position="147"/>
        <end position="165"/>
    </location>
</feature>
<dbReference type="GO" id="GO:0009847">
    <property type="term" value="P:spore germination"/>
    <property type="evidence" value="ECO:0007669"/>
    <property type="project" value="InterPro"/>
</dbReference>
<feature type="transmembrane region" description="Helical" evidence="8">
    <location>
        <begin position="118"/>
        <end position="135"/>
    </location>
</feature>
<proteinExistence type="inferred from homology"/>
<evidence type="ECO:0000313" key="10">
    <source>
        <dbReference type="EMBL" id="ARE89604.1"/>
    </source>
</evidence>
<feature type="transmembrane region" description="Helical" evidence="8">
    <location>
        <begin position="83"/>
        <end position="106"/>
    </location>
</feature>
<dbReference type="AlphaFoldDB" id="A0AAC9RPW1"/>
<feature type="transmembrane region" description="Helical" evidence="8">
    <location>
        <begin position="271"/>
        <end position="296"/>
    </location>
</feature>
<keyword evidence="7 8" id="KW-0472">Membrane</keyword>
<feature type="transmembrane region" description="Helical" evidence="8">
    <location>
        <begin position="12"/>
        <end position="30"/>
    </location>
</feature>
<dbReference type="NCBIfam" id="TIGR00912">
    <property type="entry name" value="2A0309"/>
    <property type="match status" value="1"/>
</dbReference>
<evidence type="ECO:0000256" key="6">
    <source>
        <dbReference type="ARBA" id="ARBA00022989"/>
    </source>
</evidence>
<dbReference type="EMBL" id="CP020559">
    <property type="protein sequence ID" value="ARE89604.1"/>
    <property type="molecule type" value="Genomic_DNA"/>
</dbReference>
<dbReference type="Gene3D" id="1.20.1740.10">
    <property type="entry name" value="Amino acid/polyamine transporter I"/>
    <property type="match status" value="1"/>
</dbReference>
<keyword evidence="5 8" id="KW-0812">Transmembrane</keyword>
<feature type="transmembrane region" description="Helical" evidence="8">
    <location>
        <begin position="220"/>
        <end position="240"/>
    </location>
</feature>
<keyword evidence="6 8" id="KW-1133">Transmembrane helix</keyword>
<comment type="similarity">
    <text evidence="2">Belongs to the amino acid-polyamine-organocation (APC) superfamily. Spore germination protein (SGP) (TC 2.A.3.9) family.</text>
</comment>
<organism evidence="10 12">
    <name type="scientific">Clostridium formicaceticum</name>
    <dbReference type="NCBI Taxonomy" id="1497"/>
    <lineage>
        <taxon>Bacteria</taxon>
        <taxon>Bacillati</taxon>
        <taxon>Bacillota</taxon>
        <taxon>Clostridia</taxon>
        <taxon>Eubacteriales</taxon>
        <taxon>Clostridiaceae</taxon>
        <taxon>Clostridium</taxon>
    </lineage>
</organism>
<protein>
    <submittedName>
        <fullName evidence="10">Spore germination protein YndE</fullName>
    </submittedName>
</protein>
<dbReference type="GO" id="GO:0016020">
    <property type="term" value="C:membrane"/>
    <property type="evidence" value="ECO:0007669"/>
    <property type="project" value="UniProtKB-SubCell"/>
</dbReference>
<dbReference type="Proteomes" id="UP000177894">
    <property type="component" value="Chromosome"/>
</dbReference>
<evidence type="ECO:0000256" key="1">
    <source>
        <dbReference type="ARBA" id="ARBA00004141"/>
    </source>
</evidence>
<accession>A0AAC9RPW1</accession>
<feature type="transmembrane region" description="Helical" evidence="8">
    <location>
        <begin position="42"/>
        <end position="62"/>
    </location>
</feature>
<keyword evidence="3" id="KW-0813">Transport</keyword>
<evidence type="ECO:0000256" key="2">
    <source>
        <dbReference type="ARBA" id="ARBA00007998"/>
    </source>
</evidence>
<name>A0AAC9RPW1_9CLOT</name>
<dbReference type="InterPro" id="IPR004761">
    <property type="entry name" value="Spore_GerAB"/>
</dbReference>
<dbReference type="Pfam" id="PF03845">
    <property type="entry name" value="Spore_permease"/>
    <property type="match status" value="1"/>
</dbReference>
<dbReference type="PANTHER" id="PTHR34975:SF2">
    <property type="entry name" value="SPORE GERMINATION PROTEIN A2"/>
    <property type="match status" value="1"/>
</dbReference>
<dbReference type="KEGG" id="cfm:BJL90_04220"/>
<evidence type="ECO:0000313" key="9">
    <source>
        <dbReference type="EMBL" id="AOY75178.1"/>
    </source>
</evidence>
<feature type="transmembrane region" description="Helical" evidence="8">
    <location>
        <begin position="185"/>
        <end position="208"/>
    </location>
</feature>
<dbReference type="Proteomes" id="UP000192478">
    <property type="component" value="Chromosome"/>
</dbReference>
<evidence type="ECO:0000256" key="7">
    <source>
        <dbReference type="ARBA" id="ARBA00023136"/>
    </source>
</evidence>
<evidence type="ECO:0000256" key="5">
    <source>
        <dbReference type="ARBA" id="ARBA00022692"/>
    </source>
</evidence>
<reference evidence="9 11" key="1">
    <citation type="submission" date="2016-10" db="EMBL/GenBank/DDBJ databases">
        <title>Complete Genome Sequence of Acetogen Clostridium formicoaceticum ATCC 27076.</title>
        <authorList>
            <person name="Bao T."/>
            <person name="Cheng C."/>
            <person name="Zhao J."/>
            <person name="Yang S.-T."/>
            <person name="Wang J."/>
            <person name="Wang M."/>
        </authorList>
    </citation>
    <scope>NUCLEOTIDE SEQUENCE [LARGE SCALE GENOMIC DNA]</scope>
    <source>
        <strain evidence="9 11">ATCC 27076</strain>
    </source>
</reference>
<sequence>MFLNNDRISIHQMTNILILILIGIGILTLPRDLVEMVGTDGWLILLIGGIITMGIAFLHGYIVKSFPGKSYFEIIALTLTTPVAYVLTTFFIVYLIGSIGFLLRIFVEVVKMMLLPRTPLEAIILAILIPIAYLVRKGIEPMARLTNILFPTSVVFVIILFSLTLGEADPSNLRPVFQHTPRELLGALDIVLFSFLGYEMLLIFGEFLKEPQRATRIGPIAVFAVLIFYLLLNLATLSNFGENQIQRLIWPTLSVFKTIQLPGAFVENVEVIVMAVWVFTIFMTLAPFHLGVTMLISDMAITKEHNYFALPVLPFVYAVTMYSPSISDVYRDLDVFTDYTAYITILGMPIAILIGMFLRKLLKKNDKENM</sequence>
<dbReference type="RefSeq" id="WP_070964491.1">
    <property type="nucleotide sequence ID" value="NZ_CP017603.1"/>
</dbReference>
<feature type="transmembrane region" description="Helical" evidence="8">
    <location>
        <begin position="308"/>
        <end position="327"/>
    </location>
</feature>
<comment type="subcellular location">
    <subcellularLocation>
        <location evidence="1">Membrane</location>
        <topology evidence="1">Multi-pass membrane protein</topology>
    </subcellularLocation>
</comment>
<feature type="transmembrane region" description="Helical" evidence="8">
    <location>
        <begin position="339"/>
        <end position="358"/>
    </location>
</feature>
<evidence type="ECO:0000313" key="11">
    <source>
        <dbReference type="Proteomes" id="UP000177894"/>
    </source>
</evidence>
<evidence type="ECO:0000256" key="4">
    <source>
        <dbReference type="ARBA" id="ARBA00022544"/>
    </source>
</evidence>